<evidence type="ECO:0000313" key="3">
    <source>
        <dbReference type="EMBL" id="CAH2355097.1"/>
    </source>
</evidence>
<dbReference type="InterPro" id="IPR043129">
    <property type="entry name" value="ATPase_NBD"/>
</dbReference>
<dbReference type="GO" id="GO:0019150">
    <property type="term" value="F:D-ribulokinase activity"/>
    <property type="evidence" value="ECO:0007669"/>
    <property type="project" value="TreeGrafter"/>
</dbReference>
<dbReference type="GO" id="GO:0019321">
    <property type="term" value="P:pentose metabolic process"/>
    <property type="evidence" value="ECO:0007669"/>
    <property type="project" value="TreeGrafter"/>
</dbReference>
<evidence type="ECO:0000313" key="4">
    <source>
        <dbReference type="Proteomes" id="UP000837801"/>
    </source>
</evidence>
<proteinExistence type="predicted"/>
<gene>
    <name evidence="3" type="ORF">CLIB1423_21S01750</name>
</gene>
<dbReference type="InterPro" id="IPR018484">
    <property type="entry name" value="FGGY_N"/>
</dbReference>
<dbReference type="GO" id="GO:0005737">
    <property type="term" value="C:cytoplasm"/>
    <property type="evidence" value="ECO:0007669"/>
    <property type="project" value="TreeGrafter"/>
</dbReference>
<dbReference type="PANTHER" id="PTHR43435">
    <property type="entry name" value="RIBULOKINASE"/>
    <property type="match status" value="1"/>
</dbReference>
<accession>A0A9P0QUK7</accession>
<comment type="caution">
    <text evidence="3">The sequence shown here is derived from an EMBL/GenBank/DDBJ whole genome shotgun (WGS) entry which is preliminary data.</text>
</comment>
<dbReference type="EMBL" id="CAKXYY010000021">
    <property type="protein sequence ID" value="CAH2355097.1"/>
    <property type="molecule type" value="Genomic_DNA"/>
</dbReference>
<dbReference type="AlphaFoldDB" id="A0A9P0QUK7"/>
<dbReference type="SUPFAM" id="SSF53067">
    <property type="entry name" value="Actin-like ATPase domain"/>
    <property type="match status" value="2"/>
</dbReference>
<feature type="domain" description="Carbohydrate kinase FGGY N-terminal" evidence="1">
    <location>
        <begin position="3"/>
        <end position="260"/>
    </location>
</feature>
<organism evidence="3 4">
    <name type="scientific">[Candida] railenensis</name>
    <dbReference type="NCBI Taxonomy" id="45579"/>
    <lineage>
        <taxon>Eukaryota</taxon>
        <taxon>Fungi</taxon>
        <taxon>Dikarya</taxon>
        <taxon>Ascomycota</taxon>
        <taxon>Saccharomycotina</taxon>
        <taxon>Pichiomycetes</taxon>
        <taxon>Debaryomycetaceae</taxon>
        <taxon>Kurtzmaniella</taxon>
    </lineage>
</organism>
<dbReference type="InterPro" id="IPR018485">
    <property type="entry name" value="FGGY_C"/>
</dbReference>
<evidence type="ECO:0000259" key="1">
    <source>
        <dbReference type="Pfam" id="PF00370"/>
    </source>
</evidence>
<feature type="domain" description="Carbohydrate kinase FGGY C-terminal" evidence="2">
    <location>
        <begin position="280"/>
        <end position="500"/>
    </location>
</feature>
<dbReference type="Pfam" id="PF02782">
    <property type="entry name" value="FGGY_C"/>
    <property type="match status" value="1"/>
</dbReference>
<dbReference type="Proteomes" id="UP000837801">
    <property type="component" value="Unassembled WGS sequence"/>
</dbReference>
<name>A0A9P0QUK7_9ASCO</name>
<reference evidence="3" key="1">
    <citation type="submission" date="2022-03" db="EMBL/GenBank/DDBJ databases">
        <authorList>
            <person name="Legras J.-L."/>
            <person name="Devillers H."/>
            <person name="Grondin C."/>
        </authorList>
    </citation>
    <scope>NUCLEOTIDE SEQUENCE</scope>
    <source>
        <strain evidence="3">CLIB 1423</strain>
    </source>
</reference>
<dbReference type="Gene3D" id="3.30.420.40">
    <property type="match status" value="1"/>
</dbReference>
<sequence length="552" mass="61611">MSYIGVDIGTSSVRSYLIDSVGHEFTATKDITRKAHSKHTSHITQSSAEIFDAVKNTVLTTISKAGIRHVDGISFTATCSMVVYEVVGDGDEYKPYPCDYDKKDYKQNIILWMDSRSIAQSKFINETIDKSELNKVGGSFIPEMGLPKLKWLSDNKNESVELIAFELHDWITWMFTKNGQLDRKCLESNYKKLRYGSFDGSFKGIDPKHVEALNISRVQIGSSENMDKVFPVGTPIGKIDSQLGIELGLADNDTIVAVGCIDCYAGWLSTISNSVPNPIYMIAGTSTCFLFPIKSEASKSESIGGVWGPYKLLPDVELYESGQPATGKLYECLFNEYETVIQKEVGSSVSNSQIFSWLERETSSLCKEYGTSIHFIIKNYFYYGDQFGNRSPFNNSDMSTMIIDGPPFDGLPSLLDRSSKISLTIRYNLILEFLSFQTLDLIESFSSSNSIESIVISGSQAQNERFSKILKMVTDRRVFVCDKNDSCGVAKGAADLAAMTSLSYTGKNAELREVFVGTDDYAENRPLLVRKQQLNKEMAEFQLKFRNIMGCT</sequence>
<dbReference type="Gene3D" id="1.20.58.2240">
    <property type="match status" value="1"/>
</dbReference>
<evidence type="ECO:0000259" key="2">
    <source>
        <dbReference type="Pfam" id="PF02782"/>
    </source>
</evidence>
<protein>
    <submittedName>
        <fullName evidence="3">Protein Mpa43p</fullName>
    </submittedName>
</protein>
<keyword evidence="4" id="KW-1185">Reference proteome</keyword>
<dbReference type="Pfam" id="PF00370">
    <property type="entry name" value="FGGY_N"/>
    <property type="match status" value="1"/>
</dbReference>
<dbReference type="OrthoDB" id="203824at2759"/>
<dbReference type="PANTHER" id="PTHR43435:SF1">
    <property type="entry name" value="PROTEIN MPA43"/>
    <property type="match status" value="1"/>
</dbReference>